<dbReference type="Pfam" id="PF25772">
    <property type="entry name" value="HEAT_RRP12_N"/>
    <property type="match status" value="1"/>
</dbReference>
<protein>
    <submittedName>
        <fullName evidence="7">Uncharacterized protein</fullName>
    </submittedName>
</protein>
<feature type="domain" description="RRP12 HEAT" evidence="5">
    <location>
        <begin position="366"/>
        <end position="664"/>
    </location>
</feature>
<dbReference type="Gene3D" id="1.25.10.10">
    <property type="entry name" value="Leucine-rich Repeat Variant"/>
    <property type="match status" value="2"/>
</dbReference>
<keyword evidence="8" id="KW-1185">Reference proteome</keyword>
<dbReference type="GO" id="GO:0030688">
    <property type="term" value="C:preribosome, small subunit precursor"/>
    <property type="evidence" value="ECO:0007669"/>
    <property type="project" value="EnsemblFungi"/>
</dbReference>
<feature type="compositionally biased region" description="Basic residues" evidence="4">
    <location>
        <begin position="1179"/>
        <end position="1189"/>
    </location>
</feature>
<feature type="compositionally biased region" description="Basic and acidic residues" evidence="4">
    <location>
        <begin position="1119"/>
        <end position="1130"/>
    </location>
</feature>
<dbReference type="GeneID" id="96900405"/>
<dbReference type="KEGG" id="ncs:NCAS_0A03600"/>
<evidence type="ECO:0000256" key="1">
    <source>
        <dbReference type="ARBA" id="ARBA00004123"/>
    </source>
</evidence>
<dbReference type="FunCoup" id="G0V628">
    <property type="interactions" value="1127"/>
</dbReference>
<feature type="region of interest" description="Disordered" evidence="4">
    <location>
        <begin position="1026"/>
        <end position="1048"/>
    </location>
</feature>
<evidence type="ECO:0000313" key="8">
    <source>
        <dbReference type="Proteomes" id="UP000001640"/>
    </source>
</evidence>
<comment type="similarity">
    <text evidence="2">Belongs to the RRP12 family.</text>
</comment>
<dbReference type="GO" id="GO:0005634">
    <property type="term" value="C:nucleus"/>
    <property type="evidence" value="ECO:0007669"/>
    <property type="project" value="UniProtKB-SubCell"/>
</dbReference>
<dbReference type="GO" id="GO:0000462">
    <property type="term" value="P:maturation of SSU-rRNA from tricistronic rRNA transcript (SSU-rRNA, 5.8S rRNA, LSU-rRNA)"/>
    <property type="evidence" value="ECO:0007669"/>
    <property type="project" value="EnsemblFungi"/>
</dbReference>
<dbReference type="PANTHER" id="PTHR48287">
    <property type="entry name" value="ARM REPEAT SUPERFAMILY PROTEIN"/>
    <property type="match status" value="1"/>
</dbReference>
<feature type="compositionally biased region" description="Low complexity" evidence="4">
    <location>
        <begin position="1217"/>
        <end position="1227"/>
    </location>
</feature>
<organism evidence="7 8">
    <name type="scientific">Naumovozyma castellii</name>
    <name type="common">Yeast</name>
    <name type="synonym">Saccharomyces castellii</name>
    <dbReference type="NCBI Taxonomy" id="27288"/>
    <lineage>
        <taxon>Eukaryota</taxon>
        <taxon>Fungi</taxon>
        <taxon>Dikarya</taxon>
        <taxon>Ascomycota</taxon>
        <taxon>Saccharomycotina</taxon>
        <taxon>Saccharomycetes</taxon>
        <taxon>Saccharomycetales</taxon>
        <taxon>Saccharomycetaceae</taxon>
        <taxon>Naumovozyma</taxon>
    </lineage>
</organism>
<evidence type="ECO:0000256" key="2">
    <source>
        <dbReference type="ARBA" id="ARBA00007690"/>
    </source>
</evidence>
<name>G0V628_NAUCA</name>
<dbReference type="Proteomes" id="UP000001640">
    <property type="component" value="Chromosome 1"/>
</dbReference>
<feature type="compositionally biased region" description="Acidic residues" evidence="4">
    <location>
        <begin position="1064"/>
        <end position="1074"/>
    </location>
</feature>
<dbReference type="InterPro" id="IPR016024">
    <property type="entry name" value="ARM-type_fold"/>
</dbReference>
<proteinExistence type="inferred from homology"/>
<feature type="domain" description="RRP12 N-terminal HEAT" evidence="6">
    <location>
        <begin position="25"/>
        <end position="195"/>
    </location>
</feature>
<dbReference type="eggNOG" id="KOG1248">
    <property type="taxonomic scope" value="Eukaryota"/>
</dbReference>
<dbReference type="OrthoDB" id="2192888at2759"/>
<comment type="subcellular location">
    <subcellularLocation>
        <location evidence="1">Nucleus</location>
    </subcellularLocation>
</comment>
<feature type="region of interest" description="Disordered" evidence="4">
    <location>
        <begin position="1114"/>
        <end position="1236"/>
    </location>
</feature>
<evidence type="ECO:0000256" key="3">
    <source>
        <dbReference type="ARBA" id="ARBA00023242"/>
    </source>
</evidence>
<gene>
    <name evidence="7" type="primary">NCAS0A03600</name>
    <name evidence="7" type="ordered locus">NCAS_0A03600</name>
</gene>
<dbReference type="InterPro" id="IPR057860">
    <property type="entry name" value="HEAT_RRP12_N"/>
</dbReference>
<accession>G0V628</accession>
<evidence type="ECO:0000259" key="5">
    <source>
        <dbReference type="Pfam" id="PF08161"/>
    </source>
</evidence>
<dbReference type="PANTHER" id="PTHR48287:SF1">
    <property type="entry name" value="ARM REPEAT SUPERFAMILY PROTEIN"/>
    <property type="match status" value="1"/>
</dbReference>
<evidence type="ECO:0000256" key="4">
    <source>
        <dbReference type="SAM" id="MobiDB-lite"/>
    </source>
</evidence>
<dbReference type="InParanoid" id="G0V628"/>
<reference key="2">
    <citation type="submission" date="2011-08" db="EMBL/GenBank/DDBJ databases">
        <title>Genome sequence of Naumovozyma castellii.</title>
        <authorList>
            <person name="Gordon J.L."/>
            <person name="Armisen D."/>
            <person name="Proux-Wera E."/>
            <person name="OhEigeartaigh S.S."/>
            <person name="Byrne K.P."/>
            <person name="Wolfe K.H."/>
        </authorList>
    </citation>
    <scope>NUCLEOTIDE SEQUENCE</scope>
    <source>
        <strain>Type strain:CBS 4309</strain>
    </source>
</reference>
<sequence>MEAEQVAHLLELEDKLSKIRLQITSKLENQKHIAIILTAVEENIQDQATNDTSKNIVNYMISFMSLLDQAMNPQTHAIQDLQLATSATYLLDIIFHYSPKKLLSSKFTEILTKVAPCITDEKAGAPLIRSAIGCLESLLIAQDAQAWNNTHNLTVTPKRGLQGLLELSLDPRPKVRKRAQDAVANILKNPPVAPTAEHVAASFIAEFAINSLNDNINELSSLSNKQLKSPGVSEEINSKITRSLRLIAAIISSGQWPATEIENICDMLLKITKSPDQFLVSASFQCFEQLFQSMAETTISSGLAENKYLKMLDTIFSLKPANTDTHLTGAWIAVVVKGLSTYANAQPLKCLLKLPQVFHIMATYLQSEHQEVYTAAAKCLSAILTDSIKDELLLQPNDVMDEKTFKTVGDVIEEISNIITDFLSIKYIHCAKDVLTILASAFKKVRYRSNPALLKPLQIVDQWRNNEDTFLEFRNEVENVIGESISALGPELVLQILPLNLINPSDDQPGRAWLLPLLRDYTKNAKLATFSKELAPLIQNFESRFASLPKESVQLRIFQTVVDQLWSTLPHFCELPIDLPQSFNDEFAAELSSLLYSRVDLRTTLCHALRVLVESNSAYANGALSDDILLQQRFPASEATKNIEYLQTKSVNLLSVLFNVYTQTTPTSRGYILETIEAYLKITKSTDLETTFNNICGLLKNAMESESQTKEESANASSKPQLTATLLDLVVCMTKYLPPSSYAALFNIFGTTVSSNDALIQKRAYRIITRLSELESGYAAVLTYVSDIEKIILDNADNVQTSAKSTRLSAIKTLVNMLPSDHLGFIVRIVAEIILGTKDVNEKTRELAFEALIVMGKKMNEPNGIVKLSQIPGYDPATPDQPSTISEFFKIISAGLIGESQHMVSSTITAYAYLIFEFKDQLDNSVLLDIYDTVELYLTSNSREIVKSAIGFAKVCILGLPEELMRSKVPELLPKLLRWSHEHTGHFKAKVKHLIERLIRRFGYEFIEQHFPEEDKRLLTNIRKARNKSKRKGEENAGSAAQPGSSKASKFMNAFDEAVYGSSDNEDEGSDAENDEGHNDKRGKRRGGKQFIVERGENPLDLLDSETLAHISSTRPKKFGKDQRKKRLEDETFDFDSEGKLIMKGQKGGNNDNDDPLKSVTSGINAYLDAVKSGPVRGQRNKLKFKKNNRGGDDDGFSDDEGRSKSAGSKRNISSRGNKVGKNFKNNNKFKSRRKL</sequence>
<feature type="compositionally biased region" description="Polar residues" evidence="4">
    <location>
        <begin position="1206"/>
        <end position="1216"/>
    </location>
</feature>
<dbReference type="InterPro" id="IPR052087">
    <property type="entry name" value="RRP12"/>
</dbReference>
<dbReference type="Pfam" id="PF08161">
    <property type="entry name" value="RRP12_HEAT"/>
    <property type="match status" value="1"/>
</dbReference>
<dbReference type="RefSeq" id="XP_003673307.1">
    <property type="nucleotide sequence ID" value="XM_003673259.1"/>
</dbReference>
<dbReference type="EMBL" id="HE576752">
    <property type="protein sequence ID" value="CCC66918.1"/>
    <property type="molecule type" value="Genomic_DNA"/>
</dbReference>
<dbReference type="InterPro" id="IPR011989">
    <property type="entry name" value="ARM-like"/>
</dbReference>
<dbReference type="STRING" id="1064592.G0V628"/>
<evidence type="ECO:0000313" key="7">
    <source>
        <dbReference type="EMBL" id="CCC66918.1"/>
    </source>
</evidence>
<dbReference type="OMA" id="PDQMKHR"/>
<dbReference type="HOGENOM" id="CLU_003753_1_0_1"/>
<dbReference type="InterPro" id="IPR012978">
    <property type="entry name" value="HEAT_RRP12"/>
</dbReference>
<evidence type="ECO:0000259" key="6">
    <source>
        <dbReference type="Pfam" id="PF25772"/>
    </source>
</evidence>
<dbReference type="AlphaFoldDB" id="G0V628"/>
<feature type="region of interest" description="Disordered" evidence="4">
    <location>
        <begin position="1060"/>
        <end position="1098"/>
    </location>
</feature>
<keyword evidence="3" id="KW-0539">Nucleus</keyword>
<dbReference type="SUPFAM" id="SSF48371">
    <property type="entry name" value="ARM repeat"/>
    <property type="match status" value="1"/>
</dbReference>
<reference evidence="7 8" key="1">
    <citation type="journal article" date="2011" name="Proc. Natl. Acad. Sci. U.S.A.">
        <title>Evolutionary erosion of yeast sex chromosomes by mating-type switching accidents.</title>
        <authorList>
            <person name="Gordon J.L."/>
            <person name="Armisen D."/>
            <person name="Proux-Wera E."/>
            <person name="Oheigeartaigh S.S."/>
            <person name="Byrne K.P."/>
            <person name="Wolfe K.H."/>
        </authorList>
    </citation>
    <scope>NUCLEOTIDE SEQUENCE [LARGE SCALE GENOMIC DNA]</scope>
    <source>
        <strain evidence="8">ATCC 76901 / BCRC 22586 / CBS 4309 / NBRC 1992 / NRRL Y-12630</strain>
    </source>
</reference>